<organism evidence="10 11">
    <name type="scientific">Candidatus Caccosoma faecigallinarum</name>
    <dbReference type="NCBI Taxonomy" id="2840720"/>
    <lineage>
        <taxon>Bacteria</taxon>
        <taxon>Bacillati</taxon>
        <taxon>Bacillota</taxon>
        <taxon>Bacillota incertae sedis</taxon>
        <taxon>Candidatus Caccosoma</taxon>
    </lineage>
</organism>
<accession>A0A9D1G7M6</accession>
<keyword evidence="7 8" id="KW-0472">Membrane</keyword>
<comment type="similarity">
    <text evidence="2 8">Belongs to the prokaryotic riboflavin transporter (P-RFT) (TC 2.A.87) family.</text>
</comment>
<protein>
    <recommendedName>
        <fullName evidence="8">Riboflavin transporter</fullName>
    </recommendedName>
</protein>
<keyword evidence="3 8" id="KW-0813">Transport</keyword>
<evidence type="ECO:0000256" key="4">
    <source>
        <dbReference type="ARBA" id="ARBA00022475"/>
    </source>
</evidence>
<dbReference type="AlphaFoldDB" id="A0A9D1G7M6"/>
<dbReference type="EMBL" id="DVKI01000042">
    <property type="protein sequence ID" value="HIT17012.1"/>
    <property type="molecule type" value="Genomic_DNA"/>
</dbReference>
<gene>
    <name evidence="10" type="ORF">IAD04_01355</name>
</gene>
<dbReference type="PANTHER" id="PTHR38438:SF1">
    <property type="entry name" value="RIBOFLAVIN TRANSPORTER RIBU"/>
    <property type="match status" value="1"/>
</dbReference>
<comment type="caution">
    <text evidence="10">The sequence shown here is derived from an EMBL/GenBank/DDBJ whole genome shotgun (WGS) entry which is preliminary data.</text>
</comment>
<dbReference type="Gene3D" id="1.10.1760.20">
    <property type="match status" value="1"/>
</dbReference>
<dbReference type="PANTHER" id="PTHR38438">
    <property type="entry name" value="RIBOFLAVIN TRANSPORTER RIBU"/>
    <property type="match status" value="1"/>
</dbReference>
<reference evidence="10" key="2">
    <citation type="journal article" date="2021" name="PeerJ">
        <title>Extensive microbial diversity within the chicken gut microbiome revealed by metagenomics and culture.</title>
        <authorList>
            <person name="Gilroy R."/>
            <person name="Ravi A."/>
            <person name="Getino M."/>
            <person name="Pursley I."/>
            <person name="Horton D.L."/>
            <person name="Alikhan N.F."/>
            <person name="Baker D."/>
            <person name="Gharbi K."/>
            <person name="Hall N."/>
            <person name="Watson M."/>
            <person name="Adriaenssens E.M."/>
            <person name="Foster-Nyarko E."/>
            <person name="Jarju S."/>
            <person name="Secka A."/>
            <person name="Antonio M."/>
            <person name="Oren A."/>
            <person name="Chaudhuri R.R."/>
            <person name="La Ragione R."/>
            <person name="Hildebrand F."/>
            <person name="Pallen M.J."/>
        </authorList>
    </citation>
    <scope>NUCLEOTIDE SEQUENCE</scope>
    <source>
        <strain evidence="10">14508</strain>
    </source>
</reference>
<evidence type="ECO:0000313" key="10">
    <source>
        <dbReference type="EMBL" id="HIT17012.1"/>
    </source>
</evidence>
<dbReference type="GO" id="GO:0032217">
    <property type="term" value="F:riboflavin transmembrane transporter activity"/>
    <property type="evidence" value="ECO:0007669"/>
    <property type="project" value="UniProtKB-UniRule"/>
</dbReference>
<dbReference type="PIRSF" id="PIRSF037778">
    <property type="entry name" value="UCP037778_transp_RibU"/>
    <property type="match status" value="1"/>
</dbReference>
<dbReference type="Pfam" id="PF12822">
    <property type="entry name" value="ECF_trnsprt"/>
    <property type="match status" value="1"/>
</dbReference>
<comment type="function">
    <text evidence="8">Probably a riboflavin-binding protein that interacts with the energy-coupling factor (ECF) ABC-transporter complex.</text>
</comment>
<feature type="transmembrane region" description="Helical" evidence="9">
    <location>
        <begin position="46"/>
        <end position="68"/>
    </location>
</feature>
<keyword evidence="4 8" id="KW-1003">Cell membrane</keyword>
<dbReference type="InterPro" id="IPR025720">
    <property type="entry name" value="RibU"/>
</dbReference>
<evidence type="ECO:0000256" key="9">
    <source>
        <dbReference type="SAM" id="Phobius"/>
    </source>
</evidence>
<feature type="transmembrane region" description="Helical" evidence="9">
    <location>
        <begin position="148"/>
        <end position="171"/>
    </location>
</feature>
<keyword evidence="5 9" id="KW-0812">Transmembrane</keyword>
<sequence>MMQKKAVSFFVKVAMFAALSIVLYFISFPLPFFVPFLKVQFSNLPAYIAGFALHPVGGLLVVVIRFLIKIPMSDTGVVGELADLAIGVVAVGVSSMIYQKYKTKKGAIVALIVGTICWIVTAMLMNAFVLAPLYDLPTNDQSFMNTYLFANVLPFNAILSVLVAIITFLVYKRISNLLQKF</sequence>
<evidence type="ECO:0000256" key="1">
    <source>
        <dbReference type="ARBA" id="ARBA00004651"/>
    </source>
</evidence>
<dbReference type="InterPro" id="IPR024529">
    <property type="entry name" value="ECF_trnsprt_substrate-spec"/>
</dbReference>
<dbReference type="GO" id="GO:0005886">
    <property type="term" value="C:plasma membrane"/>
    <property type="evidence" value="ECO:0007669"/>
    <property type="project" value="UniProtKB-SubCell"/>
</dbReference>
<proteinExistence type="inferred from homology"/>
<evidence type="ECO:0000256" key="7">
    <source>
        <dbReference type="ARBA" id="ARBA00023136"/>
    </source>
</evidence>
<feature type="transmembrane region" description="Helical" evidence="9">
    <location>
        <begin position="7"/>
        <end position="26"/>
    </location>
</feature>
<reference evidence="10" key="1">
    <citation type="submission" date="2020-10" db="EMBL/GenBank/DDBJ databases">
        <authorList>
            <person name="Gilroy R."/>
        </authorList>
    </citation>
    <scope>NUCLEOTIDE SEQUENCE</scope>
    <source>
        <strain evidence="10">14508</strain>
    </source>
</reference>
<name>A0A9D1G7M6_9FIRM</name>
<evidence type="ECO:0000256" key="8">
    <source>
        <dbReference type="PIRNR" id="PIRNR037778"/>
    </source>
</evidence>
<evidence type="ECO:0000256" key="3">
    <source>
        <dbReference type="ARBA" id="ARBA00022448"/>
    </source>
</evidence>
<keyword evidence="6 9" id="KW-1133">Transmembrane helix</keyword>
<comment type="subcellular location">
    <subcellularLocation>
        <location evidence="1">Cell membrane</location>
        <topology evidence="1">Multi-pass membrane protein</topology>
    </subcellularLocation>
</comment>
<feature type="transmembrane region" description="Helical" evidence="9">
    <location>
        <begin position="106"/>
        <end position="128"/>
    </location>
</feature>
<evidence type="ECO:0000256" key="6">
    <source>
        <dbReference type="ARBA" id="ARBA00022989"/>
    </source>
</evidence>
<evidence type="ECO:0000313" key="11">
    <source>
        <dbReference type="Proteomes" id="UP000886893"/>
    </source>
</evidence>
<dbReference type="Proteomes" id="UP000886893">
    <property type="component" value="Unassembled WGS sequence"/>
</dbReference>
<evidence type="ECO:0000256" key="5">
    <source>
        <dbReference type="ARBA" id="ARBA00022692"/>
    </source>
</evidence>
<evidence type="ECO:0000256" key="2">
    <source>
        <dbReference type="ARBA" id="ARBA00005540"/>
    </source>
</evidence>